<dbReference type="Proteomes" id="UP001257914">
    <property type="component" value="Unassembled WGS sequence"/>
</dbReference>
<evidence type="ECO:0000313" key="2">
    <source>
        <dbReference type="EMBL" id="MDU0111908.1"/>
    </source>
</evidence>
<keyword evidence="3" id="KW-1185">Reference proteome</keyword>
<organism evidence="2 3">
    <name type="scientific">Psychrosphaera aquimarina</name>
    <dbReference type="NCBI Taxonomy" id="2044854"/>
    <lineage>
        <taxon>Bacteria</taxon>
        <taxon>Pseudomonadati</taxon>
        <taxon>Pseudomonadota</taxon>
        <taxon>Gammaproteobacteria</taxon>
        <taxon>Alteromonadales</taxon>
        <taxon>Pseudoalteromonadaceae</taxon>
        <taxon>Psychrosphaera</taxon>
    </lineage>
</organism>
<keyword evidence="1" id="KW-0732">Signal</keyword>
<comment type="caution">
    <text evidence="2">The sequence shown here is derived from an EMBL/GenBank/DDBJ whole genome shotgun (WGS) entry which is preliminary data.</text>
</comment>
<proteinExistence type="predicted"/>
<sequence length="256" mass="27709">MKKTATAIALVLASTNVAALPLVDFWAGGYSWNTAYKGDISATASGEPFDLSLENTLQLEDSDNNVIWAAFEHPIPVVPNIQIRQTTLETTGMGSIDKSFEFGGETYSGNVTLDSNVNLNHTDLTLYWGLPLPVITVDFGLNIRQFDGELAINTGIAKLDAPIPMAFARVGGYLPFTGLSVMAEANYIGYGETNHMDYQVVARYTIPMIPVLDINVEAGYRAFQLNIDPTDFGGDSDDLTADIDMSGIFLGISLHL</sequence>
<feature type="signal peptide" evidence="1">
    <location>
        <begin position="1"/>
        <end position="19"/>
    </location>
</feature>
<evidence type="ECO:0000313" key="3">
    <source>
        <dbReference type="Proteomes" id="UP001257914"/>
    </source>
</evidence>
<gene>
    <name evidence="2" type="ORF">RT723_02580</name>
</gene>
<feature type="chain" id="PRO_5046944148" evidence="1">
    <location>
        <begin position="20"/>
        <end position="256"/>
    </location>
</feature>
<protein>
    <submittedName>
        <fullName evidence="2">TIGR04219 family outer membrane beta-barrel protein</fullName>
    </submittedName>
</protein>
<accession>A0ABU3QXX6</accession>
<dbReference type="NCBIfam" id="TIGR04219">
    <property type="entry name" value="OMP_w_GlyGly"/>
    <property type="match status" value="1"/>
</dbReference>
<dbReference type="EMBL" id="JAWCUA010000001">
    <property type="protein sequence ID" value="MDU0111908.1"/>
    <property type="molecule type" value="Genomic_DNA"/>
</dbReference>
<dbReference type="RefSeq" id="WP_216055916.1">
    <property type="nucleotide sequence ID" value="NZ_JAWCUA010000001.1"/>
</dbReference>
<reference evidence="2 3" key="1">
    <citation type="submission" date="2023-10" db="EMBL/GenBank/DDBJ databases">
        <title>Psychrosphaera aquimaarina strain SW33 isolated from seawater.</title>
        <authorList>
            <person name="Bayburt H."/>
            <person name="Kim J.M."/>
            <person name="Choi B.J."/>
            <person name="Jeon C.O."/>
        </authorList>
    </citation>
    <scope>NUCLEOTIDE SEQUENCE [LARGE SCALE GENOMIC DNA]</scope>
    <source>
        <strain evidence="2 3">KCTC 52743</strain>
    </source>
</reference>
<evidence type="ECO:0000256" key="1">
    <source>
        <dbReference type="SAM" id="SignalP"/>
    </source>
</evidence>
<dbReference type="InterPro" id="IPR026387">
    <property type="entry name" value="OMP_w_GlyGly"/>
</dbReference>
<name>A0ABU3QXX6_9GAMM</name>